<feature type="compositionally biased region" description="Basic and acidic residues" evidence="2">
    <location>
        <begin position="554"/>
        <end position="574"/>
    </location>
</feature>
<reference evidence="4 5" key="1">
    <citation type="submission" date="2017-05" db="EMBL/GenBank/DDBJ databases">
        <authorList>
            <person name="Varghese N."/>
            <person name="Submissions S."/>
        </authorList>
    </citation>
    <scope>NUCLEOTIDE SEQUENCE [LARGE SCALE GENOMIC DNA]</scope>
    <source>
        <strain evidence="4 5">DSM 25457</strain>
    </source>
</reference>
<feature type="compositionally biased region" description="Basic and acidic residues" evidence="2">
    <location>
        <begin position="352"/>
        <end position="376"/>
    </location>
</feature>
<feature type="coiled-coil region" evidence="1">
    <location>
        <begin position="202"/>
        <end position="273"/>
    </location>
</feature>
<keyword evidence="3" id="KW-1133">Transmembrane helix</keyword>
<feature type="region of interest" description="Disordered" evidence="2">
    <location>
        <begin position="540"/>
        <end position="574"/>
    </location>
</feature>
<evidence type="ECO:0000313" key="5">
    <source>
        <dbReference type="Proteomes" id="UP001158067"/>
    </source>
</evidence>
<feature type="region of interest" description="Disordered" evidence="2">
    <location>
        <begin position="395"/>
        <end position="432"/>
    </location>
</feature>
<dbReference type="EMBL" id="FXUG01000024">
    <property type="protein sequence ID" value="SMP78035.1"/>
    <property type="molecule type" value="Genomic_DNA"/>
</dbReference>
<evidence type="ECO:0000256" key="1">
    <source>
        <dbReference type="SAM" id="Coils"/>
    </source>
</evidence>
<protein>
    <recommendedName>
        <fullName evidence="6">Chromosome partition protein Smc</fullName>
    </recommendedName>
</protein>
<evidence type="ECO:0000256" key="2">
    <source>
        <dbReference type="SAM" id="MobiDB-lite"/>
    </source>
</evidence>
<keyword evidence="3" id="KW-0472">Membrane</keyword>
<feature type="region of interest" description="Disordered" evidence="2">
    <location>
        <begin position="449"/>
        <end position="508"/>
    </location>
</feature>
<feature type="transmembrane region" description="Helical" evidence="3">
    <location>
        <begin position="76"/>
        <end position="96"/>
    </location>
</feature>
<keyword evidence="1" id="KW-0175">Coiled coil</keyword>
<keyword evidence="5" id="KW-1185">Reference proteome</keyword>
<evidence type="ECO:0000313" key="4">
    <source>
        <dbReference type="EMBL" id="SMP78035.1"/>
    </source>
</evidence>
<evidence type="ECO:0000256" key="3">
    <source>
        <dbReference type="SAM" id="Phobius"/>
    </source>
</evidence>
<feature type="compositionally biased region" description="Low complexity" evidence="2">
    <location>
        <begin position="395"/>
        <end position="427"/>
    </location>
</feature>
<feature type="transmembrane region" description="Helical" evidence="3">
    <location>
        <begin position="27"/>
        <end position="56"/>
    </location>
</feature>
<sequence length="574" mass="62391">MAQADSDILSKVDSARRRMVLGQFGRSFAVTAFAALLVSTIAVAAMAVIPLSQMVAWVGLSPADGAAAEPTPSSWITFWLVATGAIALIVAAIYTWMRAPSRMDVAAEVDRRFGLRERLSSTLAVQADTRHATQSPLASALMDDATNKAKEIRIAEQFPLRSARQAWLPLSIVPILAAMILVVQPASPTDAPDAVVVDSSEVRQVKAAAADLKKRLEQQRKAAEAKGLKESQELFLKMEKQLDQITKSQTMNRKDALIQLNELKDQIQQRKDRIGSPEQLRKTLSQMKGMEGGPAAKVAEQIQKGDFGKAAQAVKELAKQLKDGKLSDQQKKKLADQVKKLGSELKNAVQQHEQKKEQLREQIEQAKREGRNEDAAKMQQKLNEAEGADAQMNQMQQMAQSMESAADAMKNGDSQAAADAMSQMSDQLGEMQSAMSELEDLQEAMDGLSQSKNQMGCQSCGGEGCQSCQGGSGMGEGDKPGDGLGRGSGKGDRPEEETDTNTYDTQVRGDVKRGKAIIAGFADGPNRKGVTREEIKSVIESAISEEGDPLEDQVLPREERDQTRQYFDSLREGL</sequence>
<organism evidence="4 5">
    <name type="scientific">Neorhodopirellula lusitana</name>
    <dbReference type="NCBI Taxonomy" id="445327"/>
    <lineage>
        <taxon>Bacteria</taxon>
        <taxon>Pseudomonadati</taxon>
        <taxon>Planctomycetota</taxon>
        <taxon>Planctomycetia</taxon>
        <taxon>Pirellulales</taxon>
        <taxon>Pirellulaceae</taxon>
        <taxon>Neorhodopirellula</taxon>
    </lineage>
</organism>
<gene>
    <name evidence="4" type="ORF">SAMN06265222_12436</name>
</gene>
<keyword evidence="3" id="KW-0812">Transmembrane</keyword>
<feature type="compositionally biased region" description="Gly residues" evidence="2">
    <location>
        <begin position="459"/>
        <end position="475"/>
    </location>
</feature>
<comment type="caution">
    <text evidence="4">The sequence shown here is derived from an EMBL/GenBank/DDBJ whole genome shotgun (WGS) entry which is preliminary data.</text>
</comment>
<evidence type="ECO:0008006" key="6">
    <source>
        <dbReference type="Google" id="ProtNLM"/>
    </source>
</evidence>
<accession>A0ABY1QQD1</accession>
<dbReference type="Proteomes" id="UP001158067">
    <property type="component" value="Unassembled WGS sequence"/>
</dbReference>
<feature type="region of interest" description="Disordered" evidence="2">
    <location>
        <begin position="346"/>
        <end position="377"/>
    </location>
</feature>
<name>A0ABY1QQD1_9BACT</name>
<dbReference type="RefSeq" id="WP_283435448.1">
    <property type="nucleotide sequence ID" value="NZ_FXUG01000024.1"/>
</dbReference>
<proteinExistence type="predicted"/>
<feature type="transmembrane region" description="Helical" evidence="3">
    <location>
        <begin position="166"/>
        <end position="183"/>
    </location>
</feature>